<evidence type="ECO:0000313" key="3">
    <source>
        <dbReference type="Proteomes" id="UP001595548"/>
    </source>
</evidence>
<accession>A0ABV7HTN8</accession>
<dbReference type="InterPro" id="IPR050312">
    <property type="entry name" value="IolE/XylAMocC-like"/>
</dbReference>
<dbReference type="InterPro" id="IPR036237">
    <property type="entry name" value="Xyl_isomerase-like_sf"/>
</dbReference>
<organism evidence="2 3">
    <name type="scientific">Gilvimarinus japonicus</name>
    <dbReference type="NCBI Taxonomy" id="1796469"/>
    <lineage>
        <taxon>Bacteria</taxon>
        <taxon>Pseudomonadati</taxon>
        <taxon>Pseudomonadota</taxon>
        <taxon>Gammaproteobacteria</taxon>
        <taxon>Cellvibrionales</taxon>
        <taxon>Cellvibrionaceae</taxon>
        <taxon>Gilvimarinus</taxon>
    </lineage>
</organism>
<dbReference type="EMBL" id="JBHRTL010000007">
    <property type="protein sequence ID" value="MFC3155905.1"/>
    <property type="molecule type" value="Genomic_DNA"/>
</dbReference>
<dbReference type="PANTHER" id="PTHR12110:SF41">
    <property type="entry name" value="INOSOSE DEHYDRATASE"/>
    <property type="match status" value="1"/>
</dbReference>
<dbReference type="SUPFAM" id="SSF51658">
    <property type="entry name" value="Xylose isomerase-like"/>
    <property type="match status" value="1"/>
</dbReference>
<feature type="domain" description="Xylose isomerase-like TIM barrel" evidence="1">
    <location>
        <begin position="79"/>
        <end position="306"/>
    </location>
</feature>
<dbReference type="Gene3D" id="3.20.20.150">
    <property type="entry name" value="Divalent-metal-dependent TIM barrel enzymes"/>
    <property type="match status" value="1"/>
</dbReference>
<sequence>MAILSADAGYLTQHARCGSSSITNNEWSAIMHVFKRFLASCLLTVTAFTGVASAAEPELSVQLWSVKDDLTEDFKGTLESLADMGFDAVEFAGNFGPYADNPAGLKAYLTDIGLEASGAHVGFDQLSDDKLYQTIAFYQALGAAYLVVPWDGRATKPEQVGELAAQLNEVAGKLAPYGLLTGYHNHAPEFDAYKGSTFWDFIASNTDDRVIMQLDAGWATVAGKDAAAYIRKYPGRTLATHIKAGLPEGTTGKKTILGQDVADWAAVVTAAREVGGTQWLVVEQEEYPEGMTPLQSVEASVDGLREIMANM</sequence>
<dbReference type="Proteomes" id="UP001595548">
    <property type="component" value="Unassembled WGS sequence"/>
</dbReference>
<keyword evidence="2" id="KW-0413">Isomerase</keyword>
<dbReference type="Pfam" id="PF01261">
    <property type="entry name" value="AP_endonuc_2"/>
    <property type="match status" value="1"/>
</dbReference>
<proteinExistence type="predicted"/>
<gene>
    <name evidence="2" type="ORF">ACFOEB_11890</name>
</gene>
<dbReference type="InterPro" id="IPR013022">
    <property type="entry name" value="Xyl_isomerase-like_TIM-brl"/>
</dbReference>
<name>A0ABV7HTN8_9GAMM</name>
<keyword evidence="3" id="KW-1185">Reference proteome</keyword>
<dbReference type="GO" id="GO:0016853">
    <property type="term" value="F:isomerase activity"/>
    <property type="evidence" value="ECO:0007669"/>
    <property type="project" value="UniProtKB-KW"/>
</dbReference>
<evidence type="ECO:0000259" key="1">
    <source>
        <dbReference type="Pfam" id="PF01261"/>
    </source>
</evidence>
<reference evidence="3" key="1">
    <citation type="journal article" date="2019" name="Int. J. Syst. Evol. Microbiol.">
        <title>The Global Catalogue of Microorganisms (GCM) 10K type strain sequencing project: providing services to taxonomists for standard genome sequencing and annotation.</title>
        <authorList>
            <consortium name="The Broad Institute Genomics Platform"/>
            <consortium name="The Broad Institute Genome Sequencing Center for Infectious Disease"/>
            <person name="Wu L."/>
            <person name="Ma J."/>
        </authorList>
    </citation>
    <scope>NUCLEOTIDE SEQUENCE [LARGE SCALE GENOMIC DNA]</scope>
    <source>
        <strain evidence="3">KCTC 52141</strain>
    </source>
</reference>
<dbReference type="RefSeq" id="WP_382416896.1">
    <property type="nucleotide sequence ID" value="NZ_AP031500.1"/>
</dbReference>
<protein>
    <submittedName>
        <fullName evidence="2">Sugar phosphate isomerase/epimerase family protein</fullName>
    </submittedName>
</protein>
<evidence type="ECO:0000313" key="2">
    <source>
        <dbReference type="EMBL" id="MFC3155905.1"/>
    </source>
</evidence>
<comment type="caution">
    <text evidence="2">The sequence shown here is derived from an EMBL/GenBank/DDBJ whole genome shotgun (WGS) entry which is preliminary data.</text>
</comment>
<dbReference type="PANTHER" id="PTHR12110">
    <property type="entry name" value="HYDROXYPYRUVATE ISOMERASE"/>
    <property type="match status" value="1"/>
</dbReference>